<feature type="transmembrane region" description="Helical" evidence="2">
    <location>
        <begin position="481"/>
        <end position="504"/>
    </location>
</feature>
<feature type="transmembrane region" description="Helical" evidence="2">
    <location>
        <begin position="603"/>
        <end position="625"/>
    </location>
</feature>
<dbReference type="Proteomes" id="UP000321026">
    <property type="component" value="Unassembled WGS sequence"/>
</dbReference>
<evidence type="ECO:0000313" key="3">
    <source>
        <dbReference type="EMBL" id="TXG76665.1"/>
    </source>
</evidence>
<gene>
    <name evidence="3" type="ORF">E6Q11_04190</name>
</gene>
<comment type="caution">
    <text evidence="3">The sequence shown here is derived from an EMBL/GenBank/DDBJ whole genome shotgun (WGS) entry which is preliminary data.</text>
</comment>
<feature type="transmembrane region" description="Helical" evidence="2">
    <location>
        <begin position="632"/>
        <end position="649"/>
    </location>
</feature>
<reference evidence="3 4" key="1">
    <citation type="submission" date="2018-09" db="EMBL/GenBank/DDBJ databases">
        <title>Metagenome Assembled Genomes from an Advanced Water Purification Facility.</title>
        <authorList>
            <person name="Stamps B.W."/>
            <person name="Spear J.R."/>
        </authorList>
    </citation>
    <scope>NUCLEOTIDE SEQUENCE [LARGE SCALE GENOMIC DNA]</scope>
    <source>
        <strain evidence="3">Bin_63_2</strain>
    </source>
</reference>
<dbReference type="EMBL" id="SSDS01000068">
    <property type="protein sequence ID" value="TXG76665.1"/>
    <property type="molecule type" value="Genomic_DNA"/>
</dbReference>
<feature type="transmembrane region" description="Helical" evidence="2">
    <location>
        <begin position="516"/>
        <end position="534"/>
    </location>
</feature>
<dbReference type="Pfam" id="PF19590">
    <property type="entry name" value="TrbL_3"/>
    <property type="match status" value="1"/>
</dbReference>
<sequence length="1235" mass="133930">MLVPLLSFISISAAPPASKDDVLRYEVLKGLLVLQQQESASDRPTCLDYSESGQLPLEEELSANEYADANFSPLVSTDSAGYKISQAEFRLPATLHSSSKMSCKEALTYAYGGGKYGGSGESMAVKRQNFIKEYYDTRPGSGPPYKLKANAKTKAYNDIRAYYNELIQGREDSFRWWHDRILSQAFNTCWKWADPANPLTSSTPANQRFNKDNWAEEQGGNKVVGATNEFRVEGAWQDSVVTCEGVRDYIFDTPENRFIMSFGEGALLENLEEATAEAERQQKIDNVTGLFLTSADGLNWCAASVGMLPSGRTANADFLQYIAGWLADGDGTPFVNPFNVDITIKNPTLDDPANPDANPGRTLTPHYSTAMFPDSSQAEITEIFTVFKDCLGTAYPTLEDALAVDFETPSVSRPGTNANGEAAPSCENDSGVLSWITCGVIDLISTTFNWVDTQIQALLGVDREKYTDENMYSVWAAIRNIAFAVLIIMMLVMVIGTAVGTQVFDAYTVKRAMPRMVAAILFISLSWYIVIAMIDLSNIVGNGVLGIMTSPFLDAGQVEAPTFASLFQGGGPGSGGAVGLAANVGGVGAALGITGAMFHIPGAAGIILSWVGTGLLIIGIAFLVLVLRQMMIVALMIFAPIAILSWIFPGNDKLWKFWWSTFSKLLIMFPMIMALIAAGRIFSFSIATTSEGVLSFIIKISAYVIPYLMIPMTFKFAGGFLANIAGMANDRSRGLFDRMKKGRQERMSNIGKQAKAGNLFGRAPADSRLNRWNRRVEGLANIGQAGLDPRRMRTRMRTAMNDSAEAEVEDVLKDDSMTWAGDDAKVHAARYTRHDDIANALAQFDGDRFAGDDNRERREEAVEQILRSQQKFGHEAFQRARIRAQAKTGTGYQDEDGEFNAALMLQDINEAYGNDRNGAGKALAEMRGMLTQSGQIAGQAGYGTWASAMESMHQGGNDATSAVGAAAHRAIMQDTIDSVNPGFAVHGKPSSARALASAHRERIQNLVASMNSGGDLIDTGQRGPNGEVIRRPATMEDVQAATAAAAGILEGLQGASPQNASAFAEELMNADIAGISLNMSNGQQVQPANVRELIDGFENQPMDVATGFHQRKKVFNSQIAAAAAAGGVPQQPNNPAGPAGGAPAGPGMSDFRVKRDVLYLETHSSGIRLYSFRYLWSDTVYVGVIAQELLQTHPEAISKGRDGYYRVDYGKIGLIMTTLDQYQETRDRTEHILVK</sequence>
<dbReference type="AlphaFoldDB" id="A0A5C7J562"/>
<keyword evidence="2" id="KW-1133">Transmembrane helix</keyword>
<feature type="transmembrane region" description="Helical" evidence="2">
    <location>
        <begin position="661"/>
        <end position="682"/>
    </location>
</feature>
<evidence type="ECO:0008006" key="5">
    <source>
        <dbReference type="Google" id="ProtNLM"/>
    </source>
</evidence>
<feature type="region of interest" description="Disordered" evidence="1">
    <location>
        <begin position="1125"/>
        <end position="1146"/>
    </location>
</feature>
<evidence type="ECO:0000256" key="1">
    <source>
        <dbReference type="SAM" id="MobiDB-lite"/>
    </source>
</evidence>
<organism evidence="3 4">
    <name type="scientific">Candidatus Dojkabacteria bacterium</name>
    <dbReference type="NCBI Taxonomy" id="2099670"/>
    <lineage>
        <taxon>Bacteria</taxon>
        <taxon>Candidatus Dojkabacteria</taxon>
    </lineage>
</organism>
<evidence type="ECO:0000256" key="2">
    <source>
        <dbReference type="SAM" id="Phobius"/>
    </source>
</evidence>
<accession>A0A5C7J562</accession>
<name>A0A5C7J562_9BACT</name>
<dbReference type="InterPro" id="IPR045782">
    <property type="entry name" value="TrbL_3"/>
</dbReference>
<feature type="compositionally biased region" description="Low complexity" evidence="1">
    <location>
        <begin position="1125"/>
        <end position="1137"/>
    </location>
</feature>
<feature type="transmembrane region" description="Helical" evidence="2">
    <location>
        <begin position="694"/>
        <end position="714"/>
    </location>
</feature>
<proteinExistence type="predicted"/>
<evidence type="ECO:0000313" key="4">
    <source>
        <dbReference type="Proteomes" id="UP000321026"/>
    </source>
</evidence>
<keyword evidence="2" id="KW-0812">Transmembrane</keyword>
<protein>
    <recommendedName>
        <fullName evidence="5">Peptidase S74 domain-containing protein</fullName>
    </recommendedName>
</protein>
<keyword evidence="2" id="KW-0472">Membrane</keyword>